<keyword evidence="4" id="KW-1185">Reference proteome</keyword>
<dbReference type="STRING" id="3659.A0A0A0L7L8"/>
<reference evidence="3 4" key="4">
    <citation type="journal article" date="2011" name="BMC Genomics">
        <title>RNA-Seq improves annotation of protein-coding genes in the cucumber genome.</title>
        <authorList>
            <person name="Li Z."/>
            <person name="Zhang Z."/>
            <person name="Yan P."/>
            <person name="Huang S."/>
            <person name="Fei Z."/>
            <person name="Lin K."/>
        </authorList>
    </citation>
    <scope>NUCLEOTIDE SEQUENCE [LARGE SCALE GENOMIC DNA]</scope>
    <source>
        <strain evidence="4">cv. 9930</strain>
    </source>
</reference>
<proteinExistence type="predicted"/>
<dbReference type="PANTHER" id="PTHR46862:SF3">
    <property type="entry name" value="OS07G0661900 PROTEIN"/>
    <property type="match status" value="1"/>
</dbReference>
<evidence type="ECO:0000256" key="1">
    <source>
        <dbReference type="ARBA" id="ARBA00022737"/>
    </source>
</evidence>
<dbReference type="OrthoDB" id="185373at2759"/>
<feature type="repeat" description="PPR" evidence="2">
    <location>
        <begin position="300"/>
        <end position="334"/>
    </location>
</feature>
<dbReference type="Pfam" id="PF13041">
    <property type="entry name" value="PPR_2"/>
    <property type="match status" value="1"/>
</dbReference>
<evidence type="ECO:0000313" key="4">
    <source>
        <dbReference type="Proteomes" id="UP000029981"/>
    </source>
</evidence>
<dbReference type="InterPro" id="IPR002885">
    <property type="entry name" value="PPR_rpt"/>
</dbReference>
<dbReference type="Pfam" id="PF01535">
    <property type="entry name" value="PPR"/>
    <property type="match status" value="3"/>
</dbReference>
<protein>
    <recommendedName>
        <fullName evidence="5">Pentacotripeptide-repeat region of PRORP domain-containing protein</fullName>
    </recommendedName>
</protein>
<gene>
    <name evidence="3" type="ORF">Csa_3G126080</name>
</gene>
<dbReference type="PANTHER" id="PTHR46862">
    <property type="entry name" value="OS07G0661900 PROTEIN"/>
    <property type="match status" value="1"/>
</dbReference>
<dbReference type="eggNOG" id="KOG4197">
    <property type="taxonomic scope" value="Eukaryota"/>
</dbReference>
<reference evidence="3 4" key="3">
    <citation type="journal article" date="2010" name="BMC Genomics">
        <title>Transcriptome sequencing and comparative analysis of cucumber flowers with different sex types.</title>
        <authorList>
            <person name="Guo S."/>
            <person name="Zheng Y."/>
            <person name="Joung J.G."/>
            <person name="Liu S."/>
            <person name="Zhang Z."/>
            <person name="Crasta O.R."/>
            <person name="Sobral B.W."/>
            <person name="Xu Y."/>
            <person name="Huang S."/>
            <person name="Fei Z."/>
        </authorList>
    </citation>
    <scope>NUCLEOTIDE SEQUENCE [LARGE SCALE GENOMIC DNA]</scope>
    <source>
        <strain evidence="4">cv. 9930</strain>
    </source>
</reference>
<feature type="repeat" description="PPR" evidence="2">
    <location>
        <begin position="230"/>
        <end position="264"/>
    </location>
</feature>
<reference evidence="3 4" key="2">
    <citation type="journal article" date="2009" name="PLoS ONE">
        <title>An integrated genetic and cytogenetic map of the cucumber genome.</title>
        <authorList>
            <person name="Ren Y."/>
            <person name="Zhang Z."/>
            <person name="Liu J."/>
            <person name="Staub J.E."/>
            <person name="Han Y."/>
            <person name="Cheng Z."/>
            <person name="Li X."/>
            <person name="Lu J."/>
            <person name="Miao H."/>
            <person name="Kang H."/>
            <person name="Xie B."/>
            <person name="Gu X."/>
            <person name="Wang X."/>
            <person name="Du Y."/>
            <person name="Jin W."/>
            <person name="Huang S."/>
        </authorList>
    </citation>
    <scope>NUCLEOTIDE SEQUENCE [LARGE SCALE GENOMIC DNA]</scope>
    <source>
        <strain evidence="4">cv. 9930</strain>
    </source>
</reference>
<organism evidence="3 4">
    <name type="scientific">Cucumis sativus</name>
    <name type="common">Cucumber</name>
    <dbReference type="NCBI Taxonomy" id="3659"/>
    <lineage>
        <taxon>Eukaryota</taxon>
        <taxon>Viridiplantae</taxon>
        <taxon>Streptophyta</taxon>
        <taxon>Embryophyta</taxon>
        <taxon>Tracheophyta</taxon>
        <taxon>Spermatophyta</taxon>
        <taxon>Magnoliopsida</taxon>
        <taxon>eudicotyledons</taxon>
        <taxon>Gunneridae</taxon>
        <taxon>Pentapetalae</taxon>
        <taxon>rosids</taxon>
        <taxon>fabids</taxon>
        <taxon>Cucurbitales</taxon>
        <taxon>Cucurbitaceae</taxon>
        <taxon>Benincaseae</taxon>
        <taxon>Cucumis</taxon>
    </lineage>
</organism>
<dbReference type="KEGG" id="csv:101216702"/>
<dbReference type="InterPro" id="IPR011990">
    <property type="entry name" value="TPR-like_helical_dom_sf"/>
</dbReference>
<dbReference type="Gene3D" id="1.25.40.10">
    <property type="entry name" value="Tetratricopeptide repeat domain"/>
    <property type="match status" value="2"/>
</dbReference>
<dbReference type="NCBIfam" id="TIGR00756">
    <property type="entry name" value="PPR"/>
    <property type="match status" value="2"/>
</dbReference>
<keyword evidence="1" id="KW-0677">Repeat</keyword>
<dbReference type="GO" id="GO:0009507">
    <property type="term" value="C:chloroplast"/>
    <property type="evidence" value="ECO:0000318"/>
    <property type="project" value="GO_Central"/>
</dbReference>
<dbReference type="EMBL" id="CM002924">
    <property type="protein sequence ID" value="KGN56592.1"/>
    <property type="molecule type" value="Genomic_DNA"/>
</dbReference>
<evidence type="ECO:0000313" key="3">
    <source>
        <dbReference type="EMBL" id="KGN56592.1"/>
    </source>
</evidence>
<dbReference type="AlphaFoldDB" id="A0A0A0L7L8"/>
<dbReference type="Proteomes" id="UP000029981">
    <property type="component" value="Chromosome 3"/>
</dbReference>
<dbReference type="GO" id="GO:0005739">
    <property type="term" value="C:mitochondrion"/>
    <property type="evidence" value="ECO:0000318"/>
    <property type="project" value="GO_Central"/>
</dbReference>
<dbReference type="OMA" id="PKMTKRC"/>
<evidence type="ECO:0008006" key="5">
    <source>
        <dbReference type="Google" id="ProtNLM"/>
    </source>
</evidence>
<reference evidence="3 4" key="1">
    <citation type="journal article" date="2009" name="Nat. Genet.">
        <title>The genome of the cucumber, Cucumis sativus L.</title>
        <authorList>
            <person name="Huang S."/>
            <person name="Li R."/>
            <person name="Zhang Z."/>
            <person name="Li L."/>
            <person name="Gu X."/>
            <person name="Fan W."/>
            <person name="Lucas W.J."/>
            <person name="Wang X."/>
            <person name="Xie B."/>
            <person name="Ni P."/>
            <person name="Ren Y."/>
            <person name="Zhu H."/>
            <person name="Li J."/>
            <person name="Lin K."/>
            <person name="Jin W."/>
            <person name="Fei Z."/>
            <person name="Li G."/>
            <person name="Staub J."/>
            <person name="Kilian A."/>
            <person name="van der Vossen E.A."/>
            <person name="Wu Y."/>
            <person name="Guo J."/>
            <person name="He J."/>
            <person name="Jia Z."/>
            <person name="Ren Y."/>
            <person name="Tian G."/>
            <person name="Lu Y."/>
            <person name="Ruan J."/>
            <person name="Qian W."/>
            <person name="Wang M."/>
            <person name="Huang Q."/>
            <person name="Li B."/>
            <person name="Xuan Z."/>
            <person name="Cao J."/>
            <person name="Asan"/>
            <person name="Wu Z."/>
            <person name="Zhang J."/>
            <person name="Cai Q."/>
            <person name="Bai Y."/>
            <person name="Zhao B."/>
            <person name="Han Y."/>
            <person name="Li Y."/>
            <person name="Li X."/>
            <person name="Wang S."/>
            <person name="Shi Q."/>
            <person name="Liu S."/>
            <person name="Cho W.K."/>
            <person name="Kim J.Y."/>
            <person name="Xu Y."/>
            <person name="Heller-Uszynska K."/>
            <person name="Miao H."/>
            <person name="Cheng Z."/>
            <person name="Zhang S."/>
            <person name="Wu J."/>
            <person name="Yang Y."/>
            <person name="Kang H."/>
            <person name="Li M."/>
            <person name="Liang H."/>
            <person name="Ren X."/>
            <person name="Shi Z."/>
            <person name="Wen M."/>
            <person name="Jian M."/>
            <person name="Yang H."/>
            <person name="Zhang G."/>
            <person name="Yang Z."/>
            <person name="Chen R."/>
            <person name="Liu S."/>
            <person name="Li J."/>
            <person name="Ma L."/>
            <person name="Liu H."/>
            <person name="Zhou Y."/>
            <person name="Zhao J."/>
            <person name="Fang X."/>
            <person name="Li G."/>
            <person name="Fang L."/>
            <person name="Li Y."/>
            <person name="Liu D."/>
            <person name="Zheng H."/>
            <person name="Zhang Y."/>
            <person name="Qin N."/>
            <person name="Li Z."/>
            <person name="Yang G."/>
            <person name="Yang S."/>
            <person name="Bolund L."/>
            <person name="Kristiansen K."/>
            <person name="Zheng H."/>
            <person name="Li S."/>
            <person name="Zhang X."/>
            <person name="Yang H."/>
            <person name="Wang J."/>
            <person name="Sun R."/>
            <person name="Zhang B."/>
            <person name="Jiang S."/>
            <person name="Wang J."/>
            <person name="Du Y."/>
            <person name="Li S."/>
        </authorList>
    </citation>
    <scope>NUCLEOTIDE SEQUENCE [LARGE SCALE GENOMIC DNA]</scope>
    <source>
        <strain evidence="4">cv. 9930</strain>
    </source>
</reference>
<dbReference type="Gramene" id="KGN56592">
    <property type="protein sequence ID" value="KGN56592"/>
    <property type="gene ID" value="Csa_3G126080"/>
</dbReference>
<feature type="repeat" description="PPR" evidence="2">
    <location>
        <begin position="160"/>
        <end position="194"/>
    </location>
</feature>
<name>A0A0A0L7L8_CUCSA</name>
<evidence type="ECO:0000256" key="2">
    <source>
        <dbReference type="PROSITE-ProRule" id="PRU00708"/>
    </source>
</evidence>
<sequence>MQISTSNILYQLHLPLVNGTSNTSYSRYWRDSIVLSSRRRCSQMATATAIVDEIHKLESEREKPRFRWVEVGYDITETQKQAISQLPPKMTKRCKAVMKQIICFSPQKGELSDMLAAWVRIMKPERADWLLVLKHLRILNHPLYIQVAEAALEEITFEANTRDYTKIIHHYGKQNQLEDAEKVLLSMRERGFVCDQITLTTMIHIYSKADKLNLAKQTFEELKLLEQPLDKRSFGAMIMAYVRAGFPEEGEKILKEMDAKDIYAGSEVYKALLRAYSMVGNAEGAQRVFDAIQLAAITPDEKLCGLLINAYLMAGQSREAQIAFDNMRRAGIEPSDKCIALALSAYEKENRLNSALELLIDLEKDNVMVGKEASKILAAWLKRLGVVEEVEIVLREYTEKEVNR</sequence>
<dbReference type="PROSITE" id="PS51375">
    <property type="entry name" value="PPR"/>
    <property type="match status" value="3"/>
</dbReference>
<accession>A0A0A0L7L8</accession>